<dbReference type="SUPFAM" id="SSF51735">
    <property type="entry name" value="NAD(P)-binding Rossmann-fold domains"/>
    <property type="match status" value="1"/>
</dbReference>
<reference evidence="1 2" key="2">
    <citation type="journal article" date="2014" name="FEMS Microbiol. Lett.">
        <title>Draft genomic DNA sequence of the facultatively methylotrophic bacterium Acidomonas methanolica type strain MB58.</title>
        <authorList>
            <person name="Higashiura N."/>
            <person name="Hadano H."/>
            <person name="Hirakawa H."/>
            <person name="Matsutani M."/>
            <person name="Takabe S."/>
            <person name="Matsushita K."/>
            <person name="Azuma Y."/>
        </authorList>
    </citation>
    <scope>NUCLEOTIDE SEQUENCE [LARGE SCALE GENOMIC DNA]</scope>
    <source>
        <strain evidence="1 2">MB58</strain>
    </source>
</reference>
<organism evidence="1 2">
    <name type="scientific">Acidomonas methanolica NBRC 104435</name>
    <dbReference type="NCBI Taxonomy" id="1231351"/>
    <lineage>
        <taxon>Bacteria</taxon>
        <taxon>Pseudomonadati</taxon>
        <taxon>Pseudomonadota</taxon>
        <taxon>Alphaproteobacteria</taxon>
        <taxon>Acetobacterales</taxon>
        <taxon>Acetobacteraceae</taxon>
        <taxon>Acidomonas</taxon>
    </lineage>
</organism>
<proteinExistence type="predicted"/>
<dbReference type="InterPro" id="IPR036291">
    <property type="entry name" value="NAD(P)-bd_dom_sf"/>
</dbReference>
<gene>
    <name evidence="1" type="ORF">Amme_086_002</name>
</gene>
<dbReference type="PANTHER" id="PTHR14097:SF7">
    <property type="entry name" value="OXIDOREDUCTASE HTATIP2"/>
    <property type="match status" value="1"/>
</dbReference>
<protein>
    <recommendedName>
        <fullName evidence="3">NAD(P)-binding domain-containing protein</fullName>
    </recommendedName>
</protein>
<dbReference type="PANTHER" id="PTHR14097">
    <property type="entry name" value="OXIDOREDUCTASE HTATIP2"/>
    <property type="match status" value="1"/>
</dbReference>
<evidence type="ECO:0000313" key="1">
    <source>
        <dbReference type="EMBL" id="GAJ29952.1"/>
    </source>
</evidence>
<dbReference type="Proteomes" id="UP000019760">
    <property type="component" value="Unassembled WGS sequence"/>
</dbReference>
<evidence type="ECO:0000313" key="2">
    <source>
        <dbReference type="Proteomes" id="UP000019760"/>
    </source>
</evidence>
<accession>A0A023D706</accession>
<reference evidence="2" key="1">
    <citation type="journal article" date="2014" name="FEMS Microbiol. Lett.">
        <title>Draft Genomic DNA Sequence of the Facultatively Methylotrophic Bacterium Acidomonas methanolica type strain MB58.</title>
        <authorList>
            <person name="Higashiura N."/>
            <person name="Hadano H."/>
            <person name="Hirakawa H."/>
            <person name="Matsutani M."/>
            <person name="Takabe S."/>
            <person name="Matsushita K."/>
            <person name="Azuma Y."/>
        </authorList>
    </citation>
    <scope>NUCLEOTIDE SEQUENCE [LARGE SCALE GENOMIC DNA]</scope>
    <source>
        <strain evidence="2">MB58</strain>
    </source>
</reference>
<evidence type="ECO:0008006" key="3">
    <source>
        <dbReference type="Google" id="ProtNLM"/>
    </source>
</evidence>
<dbReference type="OrthoDB" id="9798632at2"/>
<name>A0A023D706_ACIMT</name>
<keyword evidence="2" id="KW-1185">Reference proteome</keyword>
<comment type="caution">
    <text evidence="1">The sequence shown here is derived from an EMBL/GenBank/DDBJ whole genome shotgun (WGS) entry which is preliminary data.</text>
</comment>
<dbReference type="AlphaFoldDB" id="A0A023D706"/>
<sequence>MTTQVLLAGSTGLVGHLVDAGLTGRSDIALTRLVRPGSSGAGQPIDFENLYSAPEATLRPVMPNGVDVAISCLGTTIRAAGSQAAMYRVDHDYVLALAQGARALGACQFILVSSVGAGGPGFYLRTKGATERDIIALGFTRVDLIRPGMLLGDRARARPLERFGQRLAAGLAPLMVGKLSQYGVISAETVAGAIVRLTGQEGDGCRTYFNPQITRIVHP</sequence>
<dbReference type="Gene3D" id="3.40.50.720">
    <property type="entry name" value="NAD(P)-binding Rossmann-like Domain"/>
    <property type="match status" value="1"/>
</dbReference>
<dbReference type="EMBL" id="BAND01000086">
    <property type="protein sequence ID" value="GAJ29952.1"/>
    <property type="molecule type" value="Genomic_DNA"/>
</dbReference>